<proteinExistence type="predicted"/>
<evidence type="ECO:0000256" key="1">
    <source>
        <dbReference type="SAM" id="Phobius"/>
    </source>
</evidence>
<protein>
    <submittedName>
        <fullName evidence="2">Uncharacterized protein</fullName>
    </submittedName>
</protein>
<feature type="transmembrane region" description="Helical" evidence="1">
    <location>
        <begin position="37"/>
        <end position="54"/>
    </location>
</feature>
<accession>A0A5B7X7V2</accession>
<keyword evidence="1" id="KW-0812">Transmembrane</keyword>
<dbReference type="Proteomes" id="UP000309016">
    <property type="component" value="Chromosome"/>
</dbReference>
<keyword evidence="1" id="KW-0472">Membrane</keyword>
<organism evidence="2 3">
    <name type="scientific">Antarcticibacterium flavum</name>
    <dbReference type="NCBI Taxonomy" id="2058175"/>
    <lineage>
        <taxon>Bacteria</taxon>
        <taxon>Pseudomonadati</taxon>
        <taxon>Bacteroidota</taxon>
        <taxon>Flavobacteriia</taxon>
        <taxon>Flavobacteriales</taxon>
        <taxon>Flavobacteriaceae</taxon>
        <taxon>Antarcticibacterium</taxon>
    </lineage>
</organism>
<feature type="transmembrane region" description="Helical" evidence="1">
    <location>
        <begin position="61"/>
        <end position="80"/>
    </location>
</feature>
<keyword evidence="1" id="KW-1133">Transmembrane helix</keyword>
<evidence type="ECO:0000313" key="2">
    <source>
        <dbReference type="EMBL" id="QCY70711.1"/>
    </source>
</evidence>
<dbReference type="KEGG" id="afla:FHG64_15660"/>
<reference evidence="2 3" key="1">
    <citation type="submission" date="2019-06" db="EMBL/GenBank/DDBJ databases">
        <title>Complete genome sequence of Antarcticibacterium flavum KCTC 52984T from an Antarctic marine sediment.</title>
        <authorList>
            <person name="Lee Y.M."/>
            <person name="Shin S.C."/>
        </authorList>
    </citation>
    <scope>NUCLEOTIDE SEQUENCE [LARGE SCALE GENOMIC DNA]</scope>
    <source>
        <strain evidence="2 3">KCTC 52984</strain>
    </source>
</reference>
<sequence>MKDRNLKALISKIILFYSVFYVVMKLIAILFQGAWPIPNLILALPYVAFALVGWRMLKTNTYSWIYVIAGVIIISVIRYYEMDWQIELQQYFTGN</sequence>
<dbReference type="OrthoDB" id="1366637at2"/>
<dbReference type="RefSeq" id="WP_139067280.1">
    <property type="nucleotide sequence ID" value="NZ_CP040812.1"/>
</dbReference>
<evidence type="ECO:0000313" key="3">
    <source>
        <dbReference type="Proteomes" id="UP000309016"/>
    </source>
</evidence>
<keyword evidence="3" id="KW-1185">Reference proteome</keyword>
<dbReference type="AlphaFoldDB" id="A0A5B7X7V2"/>
<gene>
    <name evidence="2" type="ORF">FHG64_15660</name>
</gene>
<dbReference type="EMBL" id="CP040812">
    <property type="protein sequence ID" value="QCY70711.1"/>
    <property type="molecule type" value="Genomic_DNA"/>
</dbReference>
<name>A0A5B7X7V2_9FLAO</name>
<feature type="transmembrane region" description="Helical" evidence="1">
    <location>
        <begin position="12"/>
        <end position="31"/>
    </location>
</feature>